<protein>
    <submittedName>
        <fullName evidence="1">Uncharacterized protein</fullName>
    </submittedName>
</protein>
<name>A0ABD2WM40_9HYME</name>
<gene>
    <name evidence="1" type="ORF">TKK_011148</name>
</gene>
<dbReference type="EMBL" id="JBJJXI010000092">
    <property type="protein sequence ID" value="KAL3394093.1"/>
    <property type="molecule type" value="Genomic_DNA"/>
</dbReference>
<comment type="caution">
    <text evidence="1">The sequence shown here is derived from an EMBL/GenBank/DDBJ whole genome shotgun (WGS) entry which is preliminary data.</text>
</comment>
<dbReference type="AlphaFoldDB" id="A0ABD2WM40"/>
<proteinExistence type="predicted"/>
<keyword evidence="2" id="KW-1185">Reference proteome</keyword>
<sequence>MLPPHARINSAETIFTPSFGATISALVQKEKERAIGPRITSRCILLDTDAHTILSHVLKIHQEQCQRNKIKIETGSGIVLSLLLPMTIAGSRARRSSMRLPGARRKAAKDLIEEHARKCSCIKSWNALLYAFNICFCAYHEQKMISMSNNSFSTV</sequence>
<evidence type="ECO:0000313" key="1">
    <source>
        <dbReference type="EMBL" id="KAL3394093.1"/>
    </source>
</evidence>
<organism evidence="1 2">
    <name type="scientific">Trichogramma kaykai</name>
    <dbReference type="NCBI Taxonomy" id="54128"/>
    <lineage>
        <taxon>Eukaryota</taxon>
        <taxon>Metazoa</taxon>
        <taxon>Ecdysozoa</taxon>
        <taxon>Arthropoda</taxon>
        <taxon>Hexapoda</taxon>
        <taxon>Insecta</taxon>
        <taxon>Pterygota</taxon>
        <taxon>Neoptera</taxon>
        <taxon>Endopterygota</taxon>
        <taxon>Hymenoptera</taxon>
        <taxon>Apocrita</taxon>
        <taxon>Proctotrupomorpha</taxon>
        <taxon>Chalcidoidea</taxon>
        <taxon>Trichogrammatidae</taxon>
        <taxon>Trichogramma</taxon>
    </lineage>
</organism>
<evidence type="ECO:0000313" key="2">
    <source>
        <dbReference type="Proteomes" id="UP001627154"/>
    </source>
</evidence>
<accession>A0ABD2WM40</accession>
<reference evidence="1 2" key="1">
    <citation type="journal article" date="2024" name="bioRxiv">
        <title>A reference genome for Trichogramma kaykai: A tiny desert-dwelling parasitoid wasp with competing sex-ratio distorters.</title>
        <authorList>
            <person name="Culotta J."/>
            <person name="Lindsey A.R."/>
        </authorList>
    </citation>
    <scope>NUCLEOTIDE SEQUENCE [LARGE SCALE GENOMIC DNA]</scope>
    <source>
        <strain evidence="1 2">KSX58</strain>
    </source>
</reference>
<dbReference type="Proteomes" id="UP001627154">
    <property type="component" value="Unassembled WGS sequence"/>
</dbReference>